<evidence type="ECO:0000313" key="2">
    <source>
        <dbReference type="EMBL" id="OEV00052.1"/>
    </source>
</evidence>
<protein>
    <submittedName>
        <fullName evidence="2">Branched-chain amino acid transporter AzlD</fullName>
    </submittedName>
</protein>
<dbReference type="RefSeq" id="WP_019360105.1">
    <property type="nucleotide sequence ID" value="NZ_LJGV01000022.1"/>
</dbReference>
<evidence type="ECO:0000313" key="3">
    <source>
        <dbReference type="Proteomes" id="UP000175829"/>
    </source>
</evidence>
<keyword evidence="1" id="KW-0472">Membrane</keyword>
<dbReference type="PATRIC" id="fig|943816.4.peg.3961"/>
<dbReference type="Pfam" id="PF05437">
    <property type="entry name" value="AzlD"/>
    <property type="match status" value="1"/>
</dbReference>
<dbReference type="Proteomes" id="UP000175829">
    <property type="component" value="Unassembled WGS sequence"/>
</dbReference>
<name>A0A1E7K809_9ACTN</name>
<accession>A0A1E7K809</accession>
<evidence type="ECO:0000256" key="1">
    <source>
        <dbReference type="SAM" id="Phobius"/>
    </source>
</evidence>
<keyword evidence="1" id="KW-0812">Transmembrane</keyword>
<dbReference type="InterPro" id="IPR008407">
    <property type="entry name" value="Brnchd-chn_aa_trnsp_AzlD"/>
</dbReference>
<dbReference type="AlphaFoldDB" id="A0A1E7K809"/>
<organism evidence="2 3">
    <name type="scientific">Streptomyces qinglanensis</name>
    <dbReference type="NCBI Taxonomy" id="943816"/>
    <lineage>
        <taxon>Bacteria</taxon>
        <taxon>Bacillati</taxon>
        <taxon>Actinomycetota</taxon>
        <taxon>Actinomycetes</taxon>
        <taxon>Kitasatosporales</taxon>
        <taxon>Streptomycetaceae</taxon>
        <taxon>Streptomyces</taxon>
    </lineage>
</organism>
<sequence>MSVWIAIGATALGCYLVKLLGLSVPAGVLERPLVQRLAALLPVALLAALIAQQTFAEQVSLVLDARAAGLAAAAAALALRAPFLVVVAAAVLVTAGARALG</sequence>
<feature type="transmembrane region" description="Helical" evidence="1">
    <location>
        <begin position="6"/>
        <end position="25"/>
    </location>
</feature>
<gene>
    <name evidence="2" type="ORF">AN217_22055</name>
</gene>
<dbReference type="EMBL" id="LJGV01000022">
    <property type="protein sequence ID" value="OEV00052.1"/>
    <property type="molecule type" value="Genomic_DNA"/>
</dbReference>
<proteinExistence type="predicted"/>
<reference evidence="2 3" key="1">
    <citation type="journal article" date="2016" name="Front. Microbiol.">
        <title>Comparative Genomics Analysis of Streptomyces Species Reveals Their Adaptation to the Marine Environment and Their Diversity at the Genomic Level.</title>
        <authorList>
            <person name="Tian X."/>
            <person name="Zhang Z."/>
            <person name="Yang T."/>
            <person name="Chen M."/>
            <person name="Li J."/>
            <person name="Chen F."/>
            <person name="Yang J."/>
            <person name="Li W."/>
            <person name="Zhang B."/>
            <person name="Zhang Z."/>
            <person name="Wu J."/>
            <person name="Zhang C."/>
            <person name="Long L."/>
            <person name="Xiao J."/>
        </authorList>
    </citation>
    <scope>NUCLEOTIDE SEQUENCE [LARGE SCALE GENOMIC DNA]</scope>
    <source>
        <strain evidence="2 3">SCSIO M10379</strain>
    </source>
</reference>
<keyword evidence="1" id="KW-1133">Transmembrane helix</keyword>
<feature type="transmembrane region" description="Helical" evidence="1">
    <location>
        <begin position="37"/>
        <end position="55"/>
    </location>
</feature>
<comment type="caution">
    <text evidence="2">The sequence shown here is derived from an EMBL/GenBank/DDBJ whole genome shotgun (WGS) entry which is preliminary data.</text>
</comment>
<feature type="transmembrane region" description="Helical" evidence="1">
    <location>
        <begin position="67"/>
        <end position="95"/>
    </location>
</feature>